<keyword evidence="4 12" id="KW-0548">Nucleotidyltransferase</keyword>
<dbReference type="PANTHER" id="PTHR30313">
    <property type="entry name" value="DNA PRIMASE"/>
    <property type="match status" value="1"/>
</dbReference>
<dbReference type="EC" id="2.7.7.101" evidence="12"/>
<comment type="domain">
    <text evidence="12">Contains an N-terminal zinc-binding domain, a central core domain that contains the primase activity, and a C-terminal DnaB-binding domain.</text>
</comment>
<evidence type="ECO:0000256" key="5">
    <source>
        <dbReference type="ARBA" id="ARBA00022705"/>
    </source>
</evidence>
<dbReference type="EMBL" id="LCBN01000006">
    <property type="protein sequence ID" value="KKS14162.1"/>
    <property type="molecule type" value="Genomic_DNA"/>
</dbReference>
<evidence type="ECO:0000256" key="13">
    <source>
        <dbReference type="PIRNR" id="PIRNR002811"/>
    </source>
</evidence>
<evidence type="ECO:0000256" key="4">
    <source>
        <dbReference type="ARBA" id="ARBA00022695"/>
    </source>
</evidence>
<dbReference type="InterPro" id="IPR036977">
    <property type="entry name" value="DNA_primase_Znf_CHC2"/>
</dbReference>
<dbReference type="Gene3D" id="3.90.580.10">
    <property type="entry name" value="Zinc finger, CHC2-type domain"/>
    <property type="match status" value="1"/>
</dbReference>
<dbReference type="InterPro" id="IPR002694">
    <property type="entry name" value="Znf_CHC2"/>
</dbReference>
<dbReference type="Gene3D" id="3.90.980.10">
    <property type="entry name" value="DNA primase, catalytic core, N-terminal domain"/>
    <property type="match status" value="1"/>
</dbReference>
<dbReference type="Pfam" id="PF10410">
    <property type="entry name" value="DnaB_bind"/>
    <property type="match status" value="1"/>
</dbReference>
<dbReference type="InterPro" id="IPR006295">
    <property type="entry name" value="DNA_primase_DnaG"/>
</dbReference>
<dbReference type="InterPro" id="IPR050219">
    <property type="entry name" value="DnaG_primase"/>
</dbReference>
<keyword evidence="11 12" id="KW-0804">Transcription</keyword>
<keyword evidence="9" id="KW-0460">Magnesium</keyword>
<dbReference type="GO" id="GO:0006269">
    <property type="term" value="P:DNA replication, synthesis of primer"/>
    <property type="evidence" value="ECO:0007669"/>
    <property type="project" value="UniProtKB-UniRule"/>
</dbReference>
<comment type="similarity">
    <text evidence="12 13">Belongs to the DnaG primase family.</text>
</comment>
<dbReference type="CDD" id="cd03364">
    <property type="entry name" value="TOPRIM_DnaG_primases"/>
    <property type="match status" value="1"/>
</dbReference>
<dbReference type="AlphaFoldDB" id="A0A0G0WQ13"/>
<keyword evidence="5 12" id="KW-0235">DNA replication</keyword>
<keyword evidence="8 12" id="KW-0862">Zinc</keyword>
<comment type="cofactor">
    <cofactor evidence="12 13 14">
        <name>Zn(2+)</name>
        <dbReference type="ChEBI" id="CHEBI:29105"/>
    </cofactor>
    <text evidence="12 13 14">Binds 1 zinc ion per monomer.</text>
</comment>
<evidence type="ECO:0000256" key="12">
    <source>
        <dbReference type="HAMAP-Rule" id="MF_00974"/>
    </source>
</evidence>
<dbReference type="GO" id="GO:0008270">
    <property type="term" value="F:zinc ion binding"/>
    <property type="evidence" value="ECO:0007669"/>
    <property type="project" value="UniProtKB-UniRule"/>
</dbReference>
<dbReference type="InterPro" id="IPR013264">
    <property type="entry name" value="DNAG_N"/>
</dbReference>
<dbReference type="Proteomes" id="UP000034753">
    <property type="component" value="Unassembled WGS sequence"/>
</dbReference>
<evidence type="ECO:0000256" key="9">
    <source>
        <dbReference type="ARBA" id="ARBA00022842"/>
    </source>
</evidence>
<evidence type="ECO:0000256" key="6">
    <source>
        <dbReference type="ARBA" id="ARBA00022723"/>
    </source>
</evidence>
<comment type="subunit">
    <text evidence="12">Monomer. Interacts with DnaB.</text>
</comment>
<gene>
    <name evidence="12" type="primary">dnaG</name>
    <name evidence="16" type="ORF">UU67_C0006G0002</name>
</gene>
<feature type="domain" description="Toprim" evidence="15">
    <location>
        <begin position="259"/>
        <end position="342"/>
    </location>
</feature>
<evidence type="ECO:0000256" key="11">
    <source>
        <dbReference type="ARBA" id="ARBA00023163"/>
    </source>
</evidence>
<keyword evidence="3 12" id="KW-0808">Transferase</keyword>
<name>A0A0G0WQ13_9BACT</name>
<evidence type="ECO:0000259" key="15">
    <source>
        <dbReference type="PROSITE" id="PS50880"/>
    </source>
</evidence>
<dbReference type="SUPFAM" id="SSF56731">
    <property type="entry name" value="DNA primase core"/>
    <property type="match status" value="1"/>
</dbReference>
<dbReference type="InterPro" id="IPR037068">
    <property type="entry name" value="DNA_primase_core_N_sf"/>
</dbReference>
<dbReference type="PATRIC" id="fig|1618429.3.peg.177"/>
<evidence type="ECO:0000256" key="3">
    <source>
        <dbReference type="ARBA" id="ARBA00022679"/>
    </source>
</evidence>
<dbReference type="GO" id="GO:0003899">
    <property type="term" value="F:DNA-directed RNA polymerase activity"/>
    <property type="evidence" value="ECO:0007669"/>
    <property type="project" value="UniProtKB-UniRule"/>
</dbReference>
<evidence type="ECO:0000256" key="14">
    <source>
        <dbReference type="PIRSR" id="PIRSR002811-1"/>
    </source>
</evidence>
<keyword evidence="7 12" id="KW-0863">Zinc-finger</keyword>
<dbReference type="SMART" id="SM00493">
    <property type="entry name" value="TOPRIM"/>
    <property type="match status" value="1"/>
</dbReference>
<evidence type="ECO:0000256" key="2">
    <source>
        <dbReference type="ARBA" id="ARBA00022515"/>
    </source>
</evidence>
<dbReference type="HAMAP" id="MF_00974">
    <property type="entry name" value="DNA_primase_DnaG"/>
    <property type="match status" value="1"/>
</dbReference>
<dbReference type="Pfam" id="PF13155">
    <property type="entry name" value="Toprim_2"/>
    <property type="match status" value="1"/>
</dbReference>
<keyword evidence="2 12" id="KW-0639">Primosome</keyword>
<evidence type="ECO:0000256" key="1">
    <source>
        <dbReference type="ARBA" id="ARBA00022478"/>
    </source>
</evidence>
<dbReference type="Pfam" id="PF08275">
    <property type="entry name" value="DNAG_N"/>
    <property type="match status" value="1"/>
</dbReference>
<dbReference type="Pfam" id="PF01807">
    <property type="entry name" value="Zn_ribbon_DnaG"/>
    <property type="match status" value="1"/>
</dbReference>
<feature type="zinc finger region" description="CHC2-type" evidence="12 14">
    <location>
        <begin position="45"/>
        <end position="69"/>
    </location>
</feature>
<accession>A0A0G0WQ13</accession>
<sequence length="602" mass="67882">MAGGLWIIAKAMDDIELIKQKVSIVDLIQEYLPLKKAGVNFKAPCPFHNEKTPSFMVSPERGIFHCFGCGVGGDCFKFLMLKEGMDFPEALQTLAKRVGVTLKRQKSEVRDKRERLFEVNQKAAQFFHYILTKHKLGKKALEYLKSRGLTRATNDEFNLGYAPNSWESLVRFLKSRKFTIEEIIEAGLAVPGKRGGYDRFRGRVMFPLVSAKGDMIGFAGRVLGKDEPKYINTPKTPIFDKSNFLFGLNLSKGEIKQKGSAILTEGEMDAISSYQAGVKNVVASKGTALTLGQIELIKKYTDTILLCFDMDLAGDTASRRGIEMADRAGLNIKVIHLPDGKDPAELVSRDKKLWDEAVSAAEPIYDYYLRSVSGRYKTSTAEGKKRIAEELIPIWAKISDNFSREHYIQKLASLLEVSDTLIRREVVKHERSPNMGYEAAVHPKTSDITLSAKDRRERLEEYLLALLLKIPADLEYVPNFPETIFLSETYRSIYVLLVLYLDAVSFKAGSFSIGEFVKTLPADLVLVVDRLYLVEIDDKLSNSKLWKDEVGKVVADLRKTLVKASLEKLSAEIKNAQAFDKMELLETLNKRFRDLSVKLKNL</sequence>
<evidence type="ECO:0000256" key="8">
    <source>
        <dbReference type="ARBA" id="ARBA00022833"/>
    </source>
</evidence>
<reference evidence="16 17" key="1">
    <citation type="journal article" date="2015" name="Nature">
        <title>rRNA introns, odd ribosomes, and small enigmatic genomes across a large radiation of phyla.</title>
        <authorList>
            <person name="Brown C.T."/>
            <person name="Hug L.A."/>
            <person name="Thomas B.C."/>
            <person name="Sharon I."/>
            <person name="Castelle C.J."/>
            <person name="Singh A."/>
            <person name="Wilkins M.J."/>
            <person name="Williams K.H."/>
            <person name="Banfield J.F."/>
        </authorList>
    </citation>
    <scope>NUCLEOTIDE SEQUENCE [LARGE SCALE GENOMIC DNA]</scope>
</reference>
<keyword evidence="6 12" id="KW-0479">Metal-binding</keyword>
<dbReference type="PIRSF" id="PIRSF002811">
    <property type="entry name" value="DnaG"/>
    <property type="match status" value="1"/>
</dbReference>
<keyword evidence="10 12" id="KW-0238">DNA-binding</keyword>
<organism evidence="16 17">
    <name type="scientific">Candidatus Daviesbacteria bacterium GW2011_GWB1_41_5</name>
    <dbReference type="NCBI Taxonomy" id="1618429"/>
    <lineage>
        <taxon>Bacteria</taxon>
        <taxon>Candidatus Daviesiibacteriota</taxon>
    </lineage>
</organism>
<evidence type="ECO:0000256" key="7">
    <source>
        <dbReference type="ARBA" id="ARBA00022771"/>
    </source>
</evidence>
<proteinExistence type="inferred from homology"/>
<dbReference type="GO" id="GO:0000428">
    <property type="term" value="C:DNA-directed RNA polymerase complex"/>
    <property type="evidence" value="ECO:0007669"/>
    <property type="project" value="UniProtKB-KW"/>
</dbReference>
<comment type="function">
    <text evidence="12 13">RNA polymerase that catalyzes the synthesis of short RNA molecules used as primers for DNA polymerase during DNA replication.</text>
</comment>
<dbReference type="SMART" id="SM00400">
    <property type="entry name" value="ZnF_CHCC"/>
    <property type="match status" value="1"/>
</dbReference>
<dbReference type="GO" id="GO:0005737">
    <property type="term" value="C:cytoplasm"/>
    <property type="evidence" value="ECO:0007669"/>
    <property type="project" value="TreeGrafter"/>
</dbReference>
<comment type="catalytic activity">
    <reaction evidence="12">
        <text>ssDNA + n NTP = ssDNA/pppN(pN)n-1 hybrid + (n-1) diphosphate.</text>
        <dbReference type="EC" id="2.7.7.101"/>
    </reaction>
</comment>
<dbReference type="Gene3D" id="3.40.1360.10">
    <property type="match status" value="1"/>
</dbReference>
<dbReference type="NCBIfam" id="TIGR01391">
    <property type="entry name" value="dnaG"/>
    <property type="match status" value="1"/>
</dbReference>
<dbReference type="InterPro" id="IPR034151">
    <property type="entry name" value="TOPRIM_DnaG_bac"/>
</dbReference>
<evidence type="ECO:0000313" key="16">
    <source>
        <dbReference type="EMBL" id="KKS14162.1"/>
    </source>
</evidence>
<dbReference type="GO" id="GO:1990077">
    <property type="term" value="C:primosome complex"/>
    <property type="evidence" value="ECO:0007669"/>
    <property type="project" value="UniProtKB-KW"/>
</dbReference>
<dbReference type="InterPro" id="IPR019475">
    <property type="entry name" value="DNA_primase_DnaB-bd"/>
</dbReference>
<dbReference type="InterPro" id="IPR006171">
    <property type="entry name" value="TOPRIM_dom"/>
</dbReference>
<comment type="caution">
    <text evidence="16">The sequence shown here is derived from an EMBL/GenBank/DDBJ whole genome shotgun (WGS) entry which is preliminary data.</text>
</comment>
<dbReference type="PANTHER" id="PTHR30313:SF2">
    <property type="entry name" value="DNA PRIMASE"/>
    <property type="match status" value="1"/>
</dbReference>
<dbReference type="InterPro" id="IPR030846">
    <property type="entry name" value="DnaG_bac"/>
</dbReference>
<dbReference type="GO" id="GO:0003677">
    <property type="term" value="F:DNA binding"/>
    <property type="evidence" value="ECO:0007669"/>
    <property type="project" value="UniProtKB-KW"/>
</dbReference>
<dbReference type="PROSITE" id="PS50880">
    <property type="entry name" value="TOPRIM"/>
    <property type="match status" value="1"/>
</dbReference>
<dbReference type="FunFam" id="3.90.980.10:FF:000001">
    <property type="entry name" value="DNA primase"/>
    <property type="match status" value="1"/>
</dbReference>
<dbReference type="SUPFAM" id="SSF57783">
    <property type="entry name" value="Zinc beta-ribbon"/>
    <property type="match status" value="1"/>
</dbReference>
<dbReference type="FunFam" id="3.90.580.10:FF:000001">
    <property type="entry name" value="DNA primase"/>
    <property type="match status" value="1"/>
</dbReference>
<protein>
    <recommendedName>
        <fullName evidence="12 13">DNA primase</fullName>
        <ecNumber evidence="12">2.7.7.101</ecNumber>
    </recommendedName>
</protein>
<evidence type="ECO:0000313" key="17">
    <source>
        <dbReference type="Proteomes" id="UP000034753"/>
    </source>
</evidence>
<keyword evidence="1 12" id="KW-0240">DNA-directed RNA polymerase</keyword>
<evidence type="ECO:0000256" key="10">
    <source>
        <dbReference type="ARBA" id="ARBA00023125"/>
    </source>
</evidence>